<dbReference type="InterPro" id="IPR000182">
    <property type="entry name" value="GNAT_dom"/>
</dbReference>
<dbReference type="AlphaFoldDB" id="A0A2N7VDQ4"/>
<proteinExistence type="predicted"/>
<feature type="domain" description="N-acetyltransferase" evidence="2">
    <location>
        <begin position="35"/>
        <end position="193"/>
    </location>
</feature>
<dbReference type="InterPro" id="IPR016181">
    <property type="entry name" value="Acyl_CoA_acyltransferase"/>
</dbReference>
<comment type="caution">
    <text evidence="3">The sequence shown here is derived from an EMBL/GenBank/DDBJ whole genome shotgun (WGS) entry which is preliminary data.</text>
</comment>
<evidence type="ECO:0000259" key="2">
    <source>
        <dbReference type="PROSITE" id="PS51186"/>
    </source>
</evidence>
<keyword evidence="4" id="KW-1185">Reference proteome</keyword>
<organism evidence="3 4">
    <name type="scientific">Trinickia dabaoshanensis</name>
    <dbReference type="NCBI Taxonomy" id="564714"/>
    <lineage>
        <taxon>Bacteria</taxon>
        <taxon>Pseudomonadati</taxon>
        <taxon>Pseudomonadota</taxon>
        <taxon>Betaproteobacteria</taxon>
        <taxon>Burkholderiales</taxon>
        <taxon>Burkholderiaceae</taxon>
        <taxon>Trinickia</taxon>
    </lineage>
</organism>
<dbReference type="SUPFAM" id="SSF55729">
    <property type="entry name" value="Acyl-CoA N-acyltransferases (Nat)"/>
    <property type="match status" value="1"/>
</dbReference>
<reference evidence="3 4" key="1">
    <citation type="submission" date="2018-01" db="EMBL/GenBank/DDBJ databases">
        <title>Whole genome analyses suggest that Burkholderia sensu lato contains two further novel genera in the rhizoxinica-symbiotica group Mycetohabitans gen. nov., and Trinickia gen. nov.: implications for the evolution of diazotrophy and nodulation in the Burkholderiaceae.</title>
        <authorList>
            <person name="Estrada-de los Santos P."/>
            <person name="Palmer M."/>
            <person name="Chavez-Ramirez B."/>
            <person name="Beukes C."/>
            <person name="Steenkamp E.T."/>
            <person name="Hirsch A.M."/>
            <person name="Manyaka P."/>
            <person name="Maluk M."/>
            <person name="Lafos M."/>
            <person name="Crook M."/>
            <person name="Gross E."/>
            <person name="Simon M.F."/>
            <person name="Bueno dos Reis Junior F."/>
            <person name="Poole P.S."/>
            <person name="Venter S.N."/>
            <person name="James E.K."/>
        </authorList>
    </citation>
    <scope>NUCLEOTIDE SEQUENCE [LARGE SCALE GENOMIC DNA]</scope>
    <source>
        <strain evidence="3 4">GIMN1.004</strain>
    </source>
</reference>
<dbReference type="Pfam" id="PF13302">
    <property type="entry name" value="Acetyltransf_3"/>
    <property type="match status" value="1"/>
</dbReference>
<dbReference type="Gene3D" id="3.40.630.30">
    <property type="match status" value="1"/>
</dbReference>
<evidence type="ECO:0000313" key="4">
    <source>
        <dbReference type="Proteomes" id="UP000235616"/>
    </source>
</evidence>
<dbReference type="PANTHER" id="PTHR43441:SF2">
    <property type="entry name" value="FAMILY ACETYLTRANSFERASE, PUTATIVE (AFU_ORTHOLOGUE AFUA_7G00850)-RELATED"/>
    <property type="match status" value="1"/>
</dbReference>
<keyword evidence="3" id="KW-0808">Transferase</keyword>
<evidence type="ECO:0000313" key="3">
    <source>
        <dbReference type="EMBL" id="PMS15275.1"/>
    </source>
</evidence>
<accession>A0A2N7VDQ4</accession>
<dbReference type="EMBL" id="PNYA01000033">
    <property type="protein sequence ID" value="PMS15275.1"/>
    <property type="molecule type" value="Genomic_DNA"/>
</dbReference>
<dbReference type="GO" id="GO:0008999">
    <property type="term" value="F:protein-N-terminal-alanine acetyltransferase activity"/>
    <property type="evidence" value="ECO:0007669"/>
    <property type="project" value="TreeGrafter"/>
</dbReference>
<evidence type="ECO:0000256" key="1">
    <source>
        <dbReference type="SAM" id="MobiDB-lite"/>
    </source>
</evidence>
<protein>
    <submittedName>
        <fullName evidence="3">GNAT family N-acetyltransferase</fullName>
    </submittedName>
</protein>
<dbReference type="InterPro" id="IPR051908">
    <property type="entry name" value="Ribosomal_N-acetyltransferase"/>
</dbReference>
<dbReference type="PANTHER" id="PTHR43441">
    <property type="entry name" value="RIBOSOMAL-PROTEIN-SERINE ACETYLTRANSFERASE"/>
    <property type="match status" value="1"/>
</dbReference>
<dbReference type="GO" id="GO:1990189">
    <property type="term" value="F:protein N-terminal-serine acetyltransferase activity"/>
    <property type="evidence" value="ECO:0007669"/>
    <property type="project" value="TreeGrafter"/>
</dbReference>
<feature type="region of interest" description="Disordered" evidence="1">
    <location>
        <begin position="1"/>
        <end position="22"/>
    </location>
</feature>
<dbReference type="OrthoDB" id="5295305at2"/>
<name>A0A2N7VDQ4_9BURK</name>
<dbReference type="Proteomes" id="UP000235616">
    <property type="component" value="Unassembled WGS sequence"/>
</dbReference>
<gene>
    <name evidence="3" type="ORF">C0Z18_27700</name>
</gene>
<dbReference type="FunFam" id="3.40.630.30:FF:000047">
    <property type="entry name" value="Acetyltransferase, GNAT family"/>
    <property type="match status" value="1"/>
</dbReference>
<sequence>MSTLTNEYGQPVGAPVPGWSPRPLPGAVTLEGTYCRVEPLDAARHAADLFAAYREAPDARDWTYLSVGPFDDEEVYRRHAEAAARSTDPRHFAVIDRKTGKAVGTLALMRIDPAHGVIEVGHVTFSPLLKRTPISTEAQFLLMSYVFDELGYRRYEWKCDSLNAPSRAAAQRLGFTFEGIFRQALVYKGRSRDTAWFSILDSEWPAQKRAFKAWLAADNFDEQGKQRKPLGELR</sequence>
<dbReference type="PROSITE" id="PS51186">
    <property type="entry name" value="GNAT"/>
    <property type="match status" value="1"/>
</dbReference>